<evidence type="ECO:0000313" key="2">
    <source>
        <dbReference type="Proteomes" id="UP000015106"/>
    </source>
</evidence>
<organism evidence="1 2">
    <name type="scientific">Triticum urartu</name>
    <name type="common">Red wild einkorn</name>
    <name type="synonym">Crithodium urartu</name>
    <dbReference type="NCBI Taxonomy" id="4572"/>
    <lineage>
        <taxon>Eukaryota</taxon>
        <taxon>Viridiplantae</taxon>
        <taxon>Streptophyta</taxon>
        <taxon>Embryophyta</taxon>
        <taxon>Tracheophyta</taxon>
        <taxon>Spermatophyta</taxon>
        <taxon>Magnoliopsida</taxon>
        <taxon>Liliopsida</taxon>
        <taxon>Poales</taxon>
        <taxon>Poaceae</taxon>
        <taxon>BOP clade</taxon>
        <taxon>Pooideae</taxon>
        <taxon>Triticodae</taxon>
        <taxon>Triticeae</taxon>
        <taxon>Triticinae</taxon>
        <taxon>Triticum</taxon>
    </lineage>
</organism>
<reference evidence="1" key="3">
    <citation type="submission" date="2022-06" db="UniProtKB">
        <authorList>
            <consortium name="EnsemblPlants"/>
        </authorList>
    </citation>
    <scope>IDENTIFICATION</scope>
</reference>
<dbReference type="EnsemblPlants" id="TuG1812G0200002223.01.T01">
    <property type="protein sequence ID" value="TuG1812G0200002223.01.T01"/>
    <property type="gene ID" value="TuG1812G0200002223.01"/>
</dbReference>
<evidence type="ECO:0000313" key="1">
    <source>
        <dbReference type="EnsemblPlants" id="TuG1812G0200002223.01.T01"/>
    </source>
</evidence>
<reference evidence="1" key="2">
    <citation type="submission" date="2018-03" db="EMBL/GenBank/DDBJ databases">
        <title>The Triticum urartu genome reveals the dynamic nature of wheat genome evolution.</title>
        <authorList>
            <person name="Ling H."/>
            <person name="Ma B."/>
            <person name="Shi X."/>
            <person name="Liu H."/>
            <person name="Dong L."/>
            <person name="Sun H."/>
            <person name="Cao Y."/>
            <person name="Gao Q."/>
            <person name="Zheng S."/>
            <person name="Li Y."/>
            <person name="Yu Y."/>
            <person name="Du H."/>
            <person name="Qi M."/>
            <person name="Li Y."/>
            <person name="Yu H."/>
            <person name="Cui Y."/>
            <person name="Wang N."/>
            <person name="Chen C."/>
            <person name="Wu H."/>
            <person name="Zhao Y."/>
            <person name="Zhang J."/>
            <person name="Li Y."/>
            <person name="Zhou W."/>
            <person name="Zhang B."/>
            <person name="Hu W."/>
            <person name="Eijk M."/>
            <person name="Tang J."/>
            <person name="Witsenboer H."/>
            <person name="Zhao S."/>
            <person name="Li Z."/>
            <person name="Zhang A."/>
            <person name="Wang D."/>
            <person name="Liang C."/>
        </authorList>
    </citation>
    <scope>NUCLEOTIDE SEQUENCE [LARGE SCALE GENOMIC DNA]</scope>
    <source>
        <strain evidence="1">cv. G1812</strain>
    </source>
</reference>
<proteinExistence type="predicted"/>
<dbReference type="Proteomes" id="UP000015106">
    <property type="component" value="Chromosome 2"/>
</dbReference>
<sequence>MDEENPVELLQHYRRDRHVFLNYILSGNLIKKVVMTPVLSLWTMWISIKSVLITSSIALRKGIHLTLEMPSGFIMTALITHMPITQEMSKGSIYLQDLNILDQHQQENHPLSLPLYHHQLWYHHQLLNNHKLMCHHHLQTYQNHYHWTLPPRRN</sequence>
<dbReference type="Gramene" id="TuG1812G0200002223.01.T01">
    <property type="protein sequence ID" value="TuG1812G0200002223.01.T01"/>
    <property type="gene ID" value="TuG1812G0200002223.01"/>
</dbReference>
<keyword evidence="2" id="KW-1185">Reference proteome</keyword>
<dbReference type="AlphaFoldDB" id="A0A8R7PD76"/>
<accession>A0A8R7PD76</accession>
<reference evidence="2" key="1">
    <citation type="journal article" date="2013" name="Nature">
        <title>Draft genome of the wheat A-genome progenitor Triticum urartu.</title>
        <authorList>
            <person name="Ling H.Q."/>
            <person name="Zhao S."/>
            <person name="Liu D."/>
            <person name="Wang J."/>
            <person name="Sun H."/>
            <person name="Zhang C."/>
            <person name="Fan H."/>
            <person name="Li D."/>
            <person name="Dong L."/>
            <person name="Tao Y."/>
            <person name="Gao C."/>
            <person name="Wu H."/>
            <person name="Li Y."/>
            <person name="Cui Y."/>
            <person name="Guo X."/>
            <person name="Zheng S."/>
            <person name="Wang B."/>
            <person name="Yu K."/>
            <person name="Liang Q."/>
            <person name="Yang W."/>
            <person name="Lou X."/>
            <person name="Chen J."/>
            <person name="Feng M."/>
            <person name="Jian J."/>
            <person name="Zhang X."/>
            <person name="Luo G."/>
            <person name="Jiang Y."/>
            <person name="Liu J."/>
            <person name="Wang Z."/>
            <person name="Sha Y."/>
            <person name="Zhang B."/>
            <person name="Wu H."/>
            <person name="Tang D."/>
            <person name="Shen Q."/>
            <person name="Xue P."/>
            <person name="Zou S."/>
            <person name="Wang X."/>
            <person name="Liu X."/>
            <person name="Wang F."/>
            <person name="Yang Y."/>
            <person name="An X."/>
            <person name="Dong Z."/>
            <person name="Zhang K."/>
            <person name="Zhang X."/>
            <person name="Luo M.C."/>
            <person name="Dvorak J."/>
            <person name="Tong Y."/>
            <person name="Wang J."/>
            <person name="Yang H."/>
            <person name="Li Z."/>
            <person name="Wang D."/>
            <person name="Zhang A."/>
            <person name="Wang J."/>
        </authorList>
    </citation>
    <scope>NUCLEOTIDE SEQUENCE</scope>
    <source>
        <strain evidence="2">cv. G1812</strain>
    </source>
</reference>
<protein>
    <submittedName>
        <fullName evidence="1">Uncharacterized protein</fullName>
    </submittedName>
</protein>
<name>A0A8R7PD76_TRIUA</name>